<gene>
    <name evidence="2" type="ORF">E2C01_056464</name>
</gene>
<proteinExistence type="predicted"/>
<sequence length="72" mass="8029">MKTRISPGDYGAHFPREASIKLPEIASERDKRRDKKFSHGLAKAGGARKIQDAVMSHTDVHSSSSGRLQFFM</sequence>
<keyword evidence="3" id="KW-1185">Reference proteome</keyword>
<reference evidence="2 3" key="1">
    <citation type="submission" date="2019-05" db="EMBL/GenBank/DDBJ databases">
        <title>Another draft genome of Portunus trituberculatus and its Hox gene families provides insights of decapod evolution.</title>
        <authorList>
            <person name="Jeong J.-H."/>
            <person name="Song I."/>
            <person name="Kim S."/>
            <person name="Choi T."/>
            <person name="Kim D."/>
            <person name="Ryu S."/>
            <person name="Kim W."/>
        </authorList>
    </citation>
    <scope>NUCLEOTIDE SEQUENCE [LARGE SCALE GENOMIC DNA]</scope>
    <source>
        <tissue evidence="2">Muscle</tissue>
    </source>
</reference>
<feature type="region of interest" description="Disordered" evidence="1">
    <location>
        <begin position="21"/>
        <end position="43"/>
    </location>
</feature>
<protein>
    <submittedName>
        <fullName evidence="2">Uncharacterized protein</fullName>
    </submittedName>
</protein>
<dbReference type="AlphaFoldDB" id="A0A5B7GXR9"/>
<accession>A0A5B7GXR9</accession>
<comment type="caution">
    <text evidence="2">The sequence shown here is derived from an EMBL/GenBank/DDBJ whole genome shotgun (WGS) entry which is preliminary data.</text>
</comment>
<name>A0A5B7GXR9_PORTR</name>
<evidence type="ECO:0000256" key="1">
    <source>
        <dbReference type="SAM" id="MobiDB-lite"/>
    </source>
</evidence>
<dbReference type="EMBL" id="VSRR010019601">
    <property type="protein sequence ID" value="MPC62379.1"/>
    <property type="molecule type" value="Genomic_DNA"/>
</dbReference>
<evidence type="ECO:0000313" key="2">
    <source>
        <dbReference type="EMBL" id="MPC62379.1"/>
    </source>
</evidence>
<dbReference type="Proteomes" id="UP000324222">
    <property type="component" value="Unassembled WGS sequence"/>
</dbReference>
<evidence type="ECO:0000313" key="3">
    <source>
        <dbReference type="Proteomes" id="UP000324222"/>
    </source>
</evidence>
<organism evidence="2 3">
    <name type="scientific">Portunus trituberculatus</name>
    <name type="common">Swimming crab</name>
    <name type="synonym">Neptunus trituberculatus</name>
    <dbReference type="NCBI Taxonomy" id="210409"/>
    <lineage>
        <taxon>Eukaryota</taxon>
        <taxon>Metazoa</taxon>
        <taxon>Ecdysozoa</taxon>
        <taxon>Arthropoda</taxon>
        <taxon>Crustacea</taxon>
        <taxon>Multicrustacea</taxon>
        <taxon>Malacostraca</taxon>
        <taxon>Eumalacostraca</taxon>
        <taxon>Eucarida</taxon>
        <taxon>Decapoda</taxon>
        <taxon>Pleocyemata</taxon>
        <taxon>Brachyura</taxon>
        <taxon>Eubrachyura</taxon>
        <taxon>Portunoidea</taxon>
        <taxon>Portunidae</taxon>
        <taxon>Portuninae</taxon>
        <taxon>Portunus</taxon>
    </lineage>
</organism>